<name>A0ACC1JED4_9FUNG</name>
<proteinExistence type="predicted"/>
<dbReference type="Proteomes" id="UP001150603">
    <property type="component" value="Unassembled WGS sequence"/>
</dbReference>
<comment type="caution">
    <text evidence="1">The sequence shown here is derived from an EMBL/GenBank/DDBJ whole genome shotgun (WGS) entry which is preliminary data.</text>
</comment>
<reference evidence="1" key="1">
    <citation type="submission" date="2022-07" db="EMBL/GenBank/DDBJ databases">
        <title>Phylogenomic reconstructions and comparative analyses of Kickxellomycotina fungi.</title>
        <authorList>
            <person name="Reynolds N.K."/>
            <person name="Stajich J.E."/>
            <person name="Barry K."/>
            <person name="Grigoriev I.V."/>
            <person name="Crous P."/>
            <person name="Smith M.E."/>
        </authorList>
    </citation>
    <scope>NUCLEOTIDE SEQUENCE</scope>
    <source>
        <strain evidence="1">NRRL 5244</strain>
    </source>
</reference>
<sequence>LRIELIIGLPGAPVCDLRLSNATVFPPAKHLGGRAAAAAARTTPMSPASPHPQAAGRLGLPNGLKADRRYTVSISPMVLASPPPMSAPVRSEDTGNERPAKAPHTAGDIEISSQTGPTMARTASAGRTRSSTFSDNTAHVLPSPLLVSRTSTANSRPSTTNGVVPGSPALRSAPLPHTDQLPPQTPITGKLPPINEVDSLPHTAPLPNNARVPQTPQQRRSMRRRFDVVPAVRTQTLSCTVSVQMHPALARAAGNGHRDSFTIDLSQRGLQMSK</sequence>
<feature type="non-terminal residue" evidence="1">
    <location>
        <position position="1"/>
    </location>
</feature>
<keyword evidence="2" id="KW-1185">Reference proteome</keyword>
<evidence type="ECO:0000313" key="2">
    <source>
        <dbReference type="Proteomes" id="UP001150603"/>
    </source>
</evidence>
<gene>
    <name evidence="1" type="ORF">FBU59_001252</name>
</gene>
<protein>
    <submittedName>
        <fullName evidence="1">Uncharacterized protein</fullName>
    </submittedName>
</protein>
<accession>A0ACC1JED4</accession>
<evidence type="ECO:0000313" key="1">
    <source>
        <dbReference type="EMBL" id="KAJ1949188.1"/>
    </source>
</evidence>
<organism evidence="1 2">
    <name type="scientific">Linderina macrospora</name>
    <dbReference type="NCBI Taxonomy" id="4868"/>
    <lineage>
        <taxon>Eukaryota</taxon>
        <taxon>Fungi</taxon>
        <taxon>Fungi incertae sedis</taxon>
        <taxon>Zoopagomycota</taxon>
        <taxon>Kickxellomycotina</taxon>
        <taxon>Kickxellomycetes</taxon>
        <taxon>Kickxellales</taxon>
        <taxon>Kickxellaceae</taxon>
        <taxon>Linderina</taxon>
    </lineage>
</organism>
<dbReference type="EMBL" id="JANBPW010000521">
    <property type="protein sequence ID" value="KAJ1949188.1"/>
    <property type="molecule type" value="Genomic_DNA"/>
</dbReference>